<feature type="transmembrane region" description="Helical" evidence="7">
    <location>
        <begin position="39"/>
        <end position="58"/>
    </location>
</feature>
<feature type="transmembrane region" description="Helical" evidence="7">
    <location>
        <begin position="261"/>
        <end position="285"/>
    </location>
</feature>
<organism evidence="8 9">
    <name type="scientific">Acidocella aquatica</name>
    <dbReference type="NCBI Taxonomy" id="1922313"/>
    <lineage>
        <taxon>Bacteria</taxon>
        <taxon>Pseudomonadati</taxon>
        <taxon>Pseudomonadota</taxon>
        <taxon>Alphaproteobacteria</taxon>
        <taxon>Acetobacterales</taxon>
        <taxon>Acidocellaceae</taxon>
        <taxon>Acidocella</taxon>
    </lineage>
</organism>
<keyword evidence="9" id="KW-1185">Reference proteome</keyword>
<keyword evidence="2" id="KW-0813">Transport</keyword>
<dbReference type="PANTHER" id="PTHR11706">
    <property type="entry name" value="SOLUTE CARRIER PROTEIN FAMILY 11 MEMBER"/>
    <property type="match status" value="1"/>
</dbReference>
<dbReference type="InterPro" id="IPR001046">
    <property type="entry name" value="NRAMP_fam"/>
</dbReference>
<evidence type="ECO:0000313" key="8">
    <source>
        <dbReference type="EMBL" id="GLR66297.1"/>
    </source>
</evidence>
<dbReference type="Proteomes" id="UP001156641">
    <property type="component" value="Unassembled WGS sequence"/>
</dbReference>
<evidence type="ECO:0000313" key="9">
    <source>
        <dbReference type="Proteomes" id="UP001156641"/>
    </source>
</evidence>
<comment type="caution">
    <text evidence="8">The sequence shown here is derived from an EMBL/GenBank/DDBJ whole genome shotgun (WGS) entry which is preliminary data.</text>
</comment>
<proteinExistence type="predicted"/>
<feature type="transmembrane region" description="Helical" evidence="7">
    <location>
        <begin position="359"/>
        <end position="378"/>
    </location>
</feature>
<dbReference type="EMBL" id="BSOS01000013">
    <property type="protein sequence ID" value="GLR66297.1"/>
    <property type="molecule type" value="Genomic_DNA"/>
</dbReference>
<evidence type="ECO:0008006" key="10">
    <source>
        <dbReference type="Google" id="ProtNLM"/>
    </source>
</evidence>
<feature type="transmembrane region" description="Helical" evidence="7">
    <location>
        <begin position="78"/>
        <end position="96"/>
    </location>
</feature>
<keyword evidence="5 7" id="KW-1133">Transmembrane helix</keyword>
<evidence type="ECO:0000256" key="4">
    <source>
        <dbReference type="ARBA" id="ARBA00022847"/>
    </source>
</evidence>
<dbReference type="Pfam" id="PF01566">
    <property type="entry name" value="Nramp"/>
    <property type="match status" value="1"/>
</dbReference>
<gene>
    <name evidence="8" type="ORF">GCM10010909_09770</name>
</gene>
<sequence length="447" mass="47809">MRGPRDALKVDENELQLYPERSRVLMPSTTKCQSIQSSLGRYFTTLPWMAVFGPGLVVMLADTDVGSIITAGQSGVQWGYKLLAVQLILVPILYVVQELTVRLGIFTGRGHGELIRDCFGPKWAWLSAAGLSVATIGALLTEFSGVAGIGDLYGVPHYVSLPLAVTALLAVVLTGSYRRVERAAIVIGLFELAFFFVAWAARPDLSVMLRQSVQIPVFNPHFEYLVAANIGAVIMPWMIFYQQSAIADKKLDPSHYTAAKWDTALGALVTQLVMAAVLIAAAASIRPHAPQASLNTVGDMSLAMTPYLGPQFGRLIFGLGVIGAGMVAAIVASLALAWGLGEVAGYKRSLEHHPLKARWFYGVYALCVIGGAVLVGVTPNLISLNVGVQVMNALLLPMVLGFLVRLSRLALPPAHRLQGTYKWVVIAVCGVTCAFGVLGGLGGFFIS</sequence>
<keyword evidence="6 7" id="KW-0472">Membrane</keyword>
<evidence type="ECO:0000256" key="7">
    <source>
        <dbReference type="SAM" id="Phobius"/>
    </source>
</evidence>
<keyword evidence="4" id="KW-0769">Symport</keyword>
<dbReference type="PANTHER" id="PTHR11706:SF33">
    <property type="entry name" value="NATURAL RESISTANCE-ASSOCIATED MACROPHAGE PROTEIN 2"/>
    <property type="match status" value="1"/>
</dbReference>
<feature type="transmembrane region" description="Helical" evidence="7">
    <location>
        <begin position="423"/>
        <end position="446"/>
    </location>
</feature>
<evidence type="ECO:0000256" key="1">
    <source>
        <dbReference type="ARBA" id="ARBA00004141"/>
    </source>
</evidence>
<protein>
    <recommendedName>
        <fullName evidence="10">NRAMP family metal ion transporter</fullName>
    </recommendedName>
</protein>
<reference evidence="9" key="1">
    <citation type="journal article" date="2019" name="Int. J. Syst. Evol. Microbiol.">
        <title>The Global Catalogue of Microorganisms (GCM) 10K type strain sequencing project: providing services to taxonomists for standard genome sequencing and annotation.</title>
        <authorList>
            <consortium name="The Broad Institute Genomics Platform"/>
            <consortium name="The Broad Institute Genome Sequencing Center for Infectious Disease"/>
            <person name="Wu L."/>
            <person name="Ma J."/>
        </authorList>
    </citation>
    <scope>NUCLEOTIDE SEQUENCE [LARGE SCALE GENOMIC DNA]</scope>
    <source>
        <strain evidence="9">NBRC 112502</strain>
    </source>
</reference>
<feature type="transmembrane region" description="Helical" evidence="7">
    <location>
        <begin position="123"/>
        <end position="149"/>
    </location>
</feature>
<feature type="transmembrane region" description="Helical" evidence="7">
    <location>
        <begin position="155"/>
        <end position="176"/>
    </location>
</feature>
<evidence type="ECO:0000256" key="3">
    <source>
        <dbReference type="ARBA" id="ARBA00022692"/>
    </source>
</evidence>
<keyword evidence="3 7" id="KW-0812">Transmembrane</keyword>
<evidence type="ECO:0000256" key="6">
    <source>
        <dbReference type="ARBA" id="ARBA00023136"/>
    </source>
</evidence>
<evidence type="ECO:0000256" key="2">
    <source>
        <dbReference type="ARBA" id="ARBA00022448"/>
    </source>
</evidence>
<comment type="subcellular location">
    <subcellularLocation>
        <location evidence="1">Membrane</location>
        <topology evidence="1">Multi-pass membrane protein</topology>
    </subcellularLocation>
</comment>
<feature type="transmembrane region" description="Helical" evidence="7">
    <location>
        <begin position="315"/>
        <end position="338"/>
    </location>
</feature>
<name>A0ABQ6A4S8_9PROT</name>
<feature type="transmembrane region" description="Helical" evidence="7">
    <location>
        <begin position="221"/>
        <end position="240"/>
    </location>
</feature>
<accession>A0ABQ6A4S8</accession>
<evidence type="ECO:0000256" key="5">
    <source>
        <dbReference type="ARBA" id="ARBA00022989"/>
    </source>
</evidence>
<feature type="transmembrane region" description="Helical" evidence="7">
    <location>
        <begin position="183"/>
        <end position="201"/>
    </location>
</feature>
<feature type="transmembrane region" description="Helical" evidence="7">
    <location>
        <begin position="390"/>
        <end position="411"/>
    </location>
</feature>